<feature type="compositionally biased region" description="Low complexity" evidence="1">
    <location>
        <begin position="326"/>
        <end position="340"/>
    </location>
</feature>
<feature type="transmembrane region" description="Helical" evidence="2">
    <location>
        <begin position="80"/>
        <end position="102"/>
    </location>
</feature>
<feature type="transmembrane region" description="Helical" evidence="2">
    <location>
        <begin position="172"/>
        <end position="191"/>
    </location>
</feature>
<keyword evidence="2" id="KW-1133">Transmembrane helix</keyword>
<keyword evidence="2" id="KW-0472">Membrane</keyword>
<dbReference type="Proteomes" id="UP000663090">
    <property type="component" value="Chromosome"/>
</dbReference>
<protein>
    <submittedName>
        <fullName evidence="3">Uncharacterized protein</fullName>
    </submittedName>
</protein>
<accession>A0ABX7N0L2</accession>
<keyword evidence="2" id="KW-0812">Transmembrane</keyword>
<reference evidence="3 4" key="1">
    <citation type="submission" date="2021-02" db="EMBL/GenBank/DDBJ databases">
        <title>De Novo genome assembly of isolated myxobacteria.</title>
        <authorList>
            <person name="Stevens D.C."/>
        </authorList>
    </citation>
    <scope>NUCLEOTIDE SEQUENCE [LARGE SCALE GENOMIC DNA]</scope>
    <source>
        <strain evidence="3 4">SCHIC003</strain>
    </source>
</reference>
<sequence length="352" mass="36831">MLVPLRLRFAPGLSVASTVPITVFLWCFTLAPLMHGPEALAGTVDAAGPFAAVVAIALLVELPLLALALAGTGMGRRVPLAVMLGMATLPWMVGLLGTEVLVGRAMAGLTRLSTQDTALDVAARTGEAMAPRLLGAWTSAALLLGLSLGLLLARFGRSCEDAIFGPRRAQGLLLASGVTAALASVAAAGALEARHFLLMLTRLGQVPEAKRQEWVVSGMETAASLRDVRWLCTSVLVVLGLMLLVRGLRWDVSRPAPRWMPKLVPAAAVVALLIMDLHPVQSIAGNTNLSLPRDQDAVPTTLDMLRLLGLDVAPAQSSQMSRRRPTTTPTPNTASITSPSEPRDTGGVTSSG</sequence>
<organism evidence="3 4">
    <name type="scientific">Myxococcus landrumensis</name>
    <dbReference type="NCBI Taxonomy" id="2813577"/>
    <lineage>
        <taxon>Bacteria</taxon>
        <taxon>Pseudomonadati</taxon>
        <taxon>Myxococcota</taxon>
        <taxon>Myxococcia</taxon>
        <taxon>Myxococcales</taxon>
        <taxon>Cystobacterineae</taxon>
        <taxon>Myxococcaceae</taxon>
        <taxon>Myxococcus</taxon>
    </lineage>
</organism>
<feature type="transmembrane region" description="Helical" evidence="2">
    <location>
        <begin position="12"/>
        <end position="34"/>
    </location>
</feature>
<proteinExistence type="predicted"/>
<feature type="transmembrane region" description="Helical" evidence="2">
    <location>
        <begin position="134"/>
        <end position="152"/>
    </location>
</feature>
<keyword evidence="4" id="KW-1185">Reference proteome</keyword>
<evidence type="ECO:0000256" key="1">
    <source>
        <dbReference type="SAM" id="MobiDB-lite"/>
    </source>
</evidence>
<feature type="transmembrane region" description="Helical" evidence="2">
    <location>
        <begin position="46"/>
        <end position="68"/>
    </location>
</feature>
<evidence type="ECO:0000313" key="3">
    <source>
        <dbReference type="EMBL" id="QSQ11272.1"/>
    </source>
</evidence>
<gene>
    <name evidence="3" type="ORF">JY572_22945</name>
</gene>
<feature type="transmembrane region" description="Helical" evidence="2">
    <location>
        <begin position="228"/>
        <end position="248"/>
    </location>
</feature>
<evidence type="ECO:0000313" key="4">
    <source>
        <dbReference type="Proteomes" id="UP000663090"/>
    </source>
</evidence>
<name>A0ABX7N0L2_9BACT</name>
<dbReference type="EMBL" id="CP071091">
    <property type="protein sequence ID" value="QSQ11272.1"/>
    <property type="molecule type" value="Genomic_DNA"/>
</dbReference>
<evidence type="ECO:0000256" key="2">
    <source>
        <dbReference type="SAM" id="Phobius"/>
    </source>
</evidence>
<feature type="region of interest" description="Disordered" evidence="1">
    <location>
        <begin position="315"/>
        <end position="352"/>
    </location>
</feature>